<evidence type="ECO:0000256" key="1">
    <source>
        <dbReference type="SAM" id="MobiDB-lite"/>
    </source>
</evidence>
<dbReference type="AlphaFoldDB" id="A0A1Y2I0I6"/>
<feature type="region of interest" description="Disordered" evidence="1">
    <location>
        <begin position="173"/>
        <end position="199"/>
    </location>
</feature>
<name>A0A1Y2I0I6_9FUNG</name>
<sequence length="199" mass="20982">MVADLLRHHNTDVSRESLESLLQSVRSLMLTCSHCFASAKPGFFQALDIHTQLAALPYLDLVGRLKLSLRLLHVLLTIPITINTAAGGNALPGWCVSTLHAMLGMLDTASTASGKVASVASKLGPQAARDALRSVLVAGPLKRASDGIRYGLGSIVSWRPWHVVWGPGASSVATGSVQEPADKPTSTSNPNQKQMVAAV</sequence>
<feature type="compositionally biased region" description="Polar residues" evidence="1">
    <location>
        <begin position="184"/>
        <end position="199"/>
    </location>
</feature>
<dbReference type="EMBL" id="MCFL01000003">
    <property type="protein sequence ID" value="ORZ40365.1"/>
    <property type="molecule type" value="Genomic_DNA"/>
</dbReference>
<comment type="caution">
    <text evidence="2">The sequence shown here is derived from an EMBL/GenBank/DDBJ whole genome shotgun (WGS) entry which is preliminary data.</text>
</comment>
<dbReference type="Proteomes" id="UP000193411">
    <property type="component" value="Unassembled WGS sequence"/>
</dbReference>
<evidence type="ECO:0000313" key="3">
    <source>
        <dbReference type="Proteomes" id="UP000193411"/>
    </source>
</evidence>
<evidence type="ECO:0000313" key="2">
    <source>
        <dbReference type="EMBL" id="ORZ40365.1"/>
    </source>
</evidence>
<keyword evidence="3" id="KW-1185">Reference proteome</keyword>
<dbReference type="OrthoDB" id="259708at2759"/>
<organism evidence="2 3">
    <name type="scientific">Catenaria anguillulae PL171</name>
    <dbReference type="NCBI Taxonomy" id="765915"/>
    <lineage>
        <taxon>Eukaryota</taxon>
        <taxon>Fungi</taxon>
        <taxon>Fungi incertae sedis</taxon>
        <taxon>Blastocladiomycota</taxon>
        <taxon>Blastocladiomycetes</taxon>
        <taxon>Blastocladiales</taxon>
        <taxon>Catenariaceae</taxon>
        <taxon>Catenaria</taxon>
    </lineage>
</organism>
<gene>
    <name evidence="2" type="ORF">BCR44DRAFT_1173259</name>
</gene>
<protein>
    <submittedName>
        <fullName evidence="2">Uncharacterized protein</fullName>
    </submittedName>
</protein>
<proteinExistence type="predicted"/>
<reference evidence="2 3" key="1">
    <citation type="submission" date="2016-07" db="EMBL/GenBank/DDBJ databases">
        <title>Pervasive Adenine N6-methylation of Active Genes in Fungi.</title>
        <authorList>
            <consortium name="DOE Joint Genome Institute"/>
            <person name="Mondo S.J."/>
            <person name="Dannebaum R.O."/>
            <person name="Kuo R.C."/>
            <person name="Labutti K."/>
            <person name="Haridas S."/>
            <person name="Kuo A."/>
            <person name="Salamov A."/>
            <person name="Ahrendt S.R."/>
            <person name="Lipzen A."/>
            <person name="Sullivan W."/>
            <person name="Andreopoulos W.B."/>
            <person name="Clum A."/>
            <person name="Lindquist E."/>
            <person name="Daum C."/>
            <person name="Ramamoorthy G.K."/>
            <person name="Gryganskyi A."/>
            <person name="Culley D."/>
            <person name="Magnuson J.K."/>
            <person name="James T.Y."/>
            <person name="O'Malley M.A."/>
            <person name="Stajich J.E."/>
            <person name="Spatafora J.W."/>
            <person name="Visel A."/>
            <person name="Grigoriev I.V."/>
        </authorList>
    </citation>
    <scope>NUCLEOTIDE SEQUENCE [LARGE SCALE GENOMIC DNA]</scope>
    <source>
        <strain evidence="2 3">PL171</strain>
    </source>
</reference>
<accession>A0A1Y2I0I6</accession>